<evidence type="ECO:0000259" key="5">
    <source>
        <dbReference type="Pfam" id="PF05726"/>
    </source>
</evidence>
<sequence length="282" mass="31034">MNARNPMFVREVARIDCPEFTPGHARGHRSRRLIDASDSSFADPFLIMAEDWTTQGAFPVHPHRGIETVTFIIEGALQHRDSAGYGGVLHAGDAQWMTAGRGLQHEENPLEGTTAHTLQLWVNLPAAAKLTEPRYQDLIEGAMPVRKEPGVFVRVYSGSSGDAISQTLNHVPVTMLEVRLEAGATFREQLPANQNAFIYVLEGALRVGEMETSVETDELAWLTHSEEAGLSELAFTARNTHARLLLFAARPLNEPIAFGGPFVMNTPDEIAQAYADFRAGKF</sequence>
<comment type="similarity">
    <text evidence="1 3">Belongs to the pirin family.</text>
</comment>
<comment type="caution">
    <text evidence="6">The sequence shown here is derived from an EMBL/GenBank/DDBJ whole genome shotgun (WGS) entry which is preliminary data.</text>
</comment>
<dbReference type="CDD" id="cd02909">
    <property type="entry name" value="cupin_pirin_N"/>
    <property type="match status" value="1"/>
</dbReference>
<name>A0A9X1YGF6_9BURK</name>
<dbReference type="GO" id="GO:0046872">
    <property type="term" value="F:metal ion binding"/>
    <property type="evidence" value="ECO:0007669"/>
    <property type="project" value="UniProtKB-KW"/>
</dbReference>
<dbReference type="AlphaFoldDB" id="A0A9X1YGF6"/>
<keyword evidence="2" id="KW-0408">Iron</keyword>
<feature type="domain" description="Pirin N-terminal" evidence="4">
    <location>
        <begin position="51"/>
        <end position="122"/>
    </location>
</feature>
<dbReference type="PANTHER" id="PTHR13903:SF8">
    <property type="entry name" value="PIRIN"/>
    <property type="match status" value="1"/>
</dbReference>
<evidence type="ECO:0000259" key="4">
    <source>
        <dbReference type="Pfam" id="PF02678"/>
    </source>
</evidence>
<evidence type="ECO:0000256" key="2">
    <source>
        <dbReference type="PIRSR" id="PIRSR006232-1"/>
    </source>
</evidence>
<accession>A0A9X1YGF6</accession>
<dbReference type="Pfam" id="PF05726">
    <property type="entry name" value="Pirin_C"/>
    <property type="match status" value="1"/>
</dbReference>
<keyword evidence="7" id="KW-1185">Reference proteome</keyword>
<keyword evidence="2" id="KW-0479">Metal-binding</keyword>
<feature type="binding site" evidence="2">
    <location>
        <position position="61"/>
    </location>
    <ligand>
        <name>Fe cation</name>
        <dbReference type="ChEBI" id="CHEBI:24875"/>
    </ligand>
</feature>
<evidence type="ECO:0000256" key="1">
    <source>
        <dbReference type="ARBA" id="ARBA00008416"/>
    </source>
</evidence>
<feature type="binding site" evidence="2">
    <location>
        <position position="63"/>
    </location>
    <ligand>
        <name>Fe cation</name>
        <dbReference type="ChEBI" id="CHEBI:24875"/>
    </ligand>
</feature>
<dbReference type="InterPro" id="IPR008778">
    <property type="entry name" value="Pirin_C_dom"/>
</dbReference>
<dbReference type="PIRSF" id="PIRSF006232">
    <property type="entry name" value="Pirin"/>
    <property type="match status" value="1"/>
</dbReference>
<dbReference type="InterPro" id="IPR014710">
    <property type="entry name" value="RmlC-like_jellyroll"/>
</dbReference>
<protein>
    <submittedName>
        <fullName evidence="6">Pirin family protein</fullName>
    </submittedName>
</protein>
<comment type="cofactor">
    <cofactor evidence="2">
        <name>Fe cation</name>
        <dbReference type="ChEBI" id="CHEBI:24875"/>
    </cofactor>
    <text evidence="2">Binds 1 Fe cation per subunit.</text>
</comment>
<dbReference type="EMBL" id="JAJLJH010000001">
    <property type="protein sequence ID" value="MCK9684975.1"/>
    <property type="molecule type" value="Genomic_DNA"/>
</dbReference>
<feature type="binding site" evidence="2">
    <location>
        <position position="107"/>
    </location>
    <ligand>
        <name>Fe cation</name>
        <dbReference type="ChEBI" id="CHEBI:24875"/>
    </ligand>
</feature>
<feature type="domain" description="Pirin C-terminal" evidence="5">
    <location>
        <begin position="175"/>
        <end position="282"/>
    </location>
</feature>
<dbReference type="InterPro" id="IPR012093">
    <property type="entry name" value="Pirin"/>
</dbReference>
<feature type="binding site" evidence="2">
    <location>
        <position position="105"/>
    </location>
    <ligand>
        <name>Fe cation</name>
        <dbReference type="ChEBI" id="CHEBI:24875"/>
    </ligand>
</feature>
<gene>
    <name evidence="6" type="ORF">LPC04_04550</name>
</gene>
<dbReference type="SUPFAM" id="SSF51182">
    <property type="entry name" value="RmlC-like cupins"/>
    <property type="match status" value="1"/>
</dbReference>
<dbReference type="Pfam" id="PF02678">
    <property type="entry name" value="Pirin"/>
    <property type="match status" value="1"/>
</dbReference>
<dbReference type="Proteomes" id="UP001139353">
    <property type="component" value="Unassembled WGS sequence"/>
</dbReference>
<dbReference type="InterPro" id="IPR011051">
    <property type="entry name" value="RmlC_Cupin_sf"/>
</dbReference>
<dbReference type="CDD" id="cd02247">
    <property type="entry name" value="cupin_pirin_C"/>
    <property type="match status" value="1"/>
</dbReference>
<dbReference type="InterPro" id="IPR003829">
    <property type="entry name" value="Pirin_N_dom"/>
</dbReference>
<evidence type="ECO:0000256" key="3">
    <source>
        <dbReference type="RuleBase" id="RU003457"/>
    </source>
</evidence>
<evidence type="ECO:0000313" key="7">
    <source>
        <dbReference type="Proteomes" id="UP001139353"/>
    </source>
</evidence>
<dbReference type="RefSeq" id="WP_275680995.1">
    <property type="nucleotide sequence ID" value="NZ_JAJLJH010000001.1"/>
</dbReference>
<organism evidence="6 7">
    <name type="scientific">Scleromatobacter humisilvae</name>
    <dbReference type="NCBI Taxonomy" id="2897159"/>
    <lineage>
        <taxon>Bacteria</taxon>
        <taxon>Pseudomonadati</taxon>
        <taxon>Pseudomonadota</taxon>
        <taxon>Betaproteobacteria</taxon>
        <taxon>Burkholderiales</taxon>
        <taxon>Sphaerotilaceae</taxon>
        <taxon>Scleromatobacter</taxon>
    </lineage>
</organism>
<evidence type="ECO:0000313" key="6">
    <source>
        <dbReference type="EMBL" id="MCK9684975.1"/>
    </source>
</evidence>
<proteinExistence type="inferred from homology"/>
<dbReference type="Gene3D" id="2.60.120.10">
    <property type="entry name" value="Jelly Rolls"/>
    <property type="match status" value="2"/>
</dbReference>
<dbReference type="PANTHER" id="PTHR13903">
    <property type="entry name" value="PIRIN-RELATED"/>
    <property type="match status" value="1"/>
</dbReference>
<reference evidence="6" key="1">
    <citation type="submission" date="2021-11" db="EMBL/GenBank/DDBJ databases">
        <title>BS-T2-15 a new species belonging to the Comamonadaceae family isolated from the soil of a French oak forest.</title>
        <authorList>
            <person name="Mieszkin S."/>
            <person name="Alain K."/>
        </authorList>
    </citation>
    <scope>NUCLEOTIDE SEQUENCE</scope>
    <source>
        <strain evidence="6">BS-T2-15</strain>
    </source>
</reference>